<evidence type="ECO:0000313" key="4">
    <source>
        <dbReference type="Proteomes" id="UP000076154"/>
    </source>
</evidence>
<sequence length="187" mass="21172">MKFALYIVSALLAVTSTLATALPEGEIVERDLEARQRNQACGDPRRVVPWFRAFNPRIVDHFYTANRAEIQNSFRQGYNNEGTAGYVFPSRQPGTVAFFRLFSQRGTDHFYTTNATERNNAVARLGYRNEGITGWIYPNPRCGGVALFRLFNSRRVDHFYTTSASERDSAARSGYANEGIAGYIYPF</sequence>
<keyword evidence="4" id="KW-1185">Reference proteome</keyword>
<reference evidence="3" key="1">
    <citation type="submission" date="2018-04" db="EMBL/GenBank/DDBJ databases">
        <title>Whole genome sequencing of Hypsizygus marmoreus.</title>
        <authorList>
            <person name="Choi I.-G."/>
            <person name="Min B."/>
            <person name="Kim J.-G."/>
            <person name="Kim S."/>
            <person name="Oh Y.-L."/>
            <person name="Kong W.-S."/>
            <person name="Park H."/>
            <person name="Jeong J."/>
            <person name="Song E.-S."/>
        </authorList>
    </citation>
    <scope>NUCLEOTIDE SEQUENCE [LARGE SCALE GENOMIC DNA]</scope>
    <source>
        <strain evidence="3">51987-8</strain>
    </source>
</reference>
<dbReference type="Pfam" id="PF18885">
    <property type="entry name" value="DUF5648"/>
    <property type="match status" value="1"/>
</dbReference>
<accession>A0A369JGZ7</accession>
<dbReference type="AlphaFoldDB" id="A0A369JGZ7"/>
<gene>
    <name evidence="3" type="ORF">Hypma_014382</name>
</gene>
<organism evidence="3 4">
    <name type="scientific">Hypsizygus marmoreus</name>
    <name type="common">White beech mushroom</name>
    <name type="synonym">Agaricus marmoreus</name>
    <dbReference type="NCBI Taxonomy" id="39966"/>
    <lineage>
        <taxon>Eukaryota</taxon>
        <taxon>Fungi</taxon>
        <taxon>Dikarya</taxon>
        <taxon>Basidiomycota</taxon>
        <taxon>Agaricomycotina</taxon>
        <taxon>Agaricomycetes</taxon>
        <taxon>Agaricomycetidae</taxon>
        <taxon>Agaricales</taxon>
        <taxon>Tricholomatineae</taxon>
        <taxon>Lyophyllaceae</taxon>
        <taxon>Hypsizygus</taxon>
    </lineage>
</organism>
<feature type="signal peptide" evidence="1">
    <location>
        <begin position="1"/>
        <end position="19"/>
    </location>
</feature>
<evidence type="ECO:0000259" key="2">
    <source>
        <dbReference type="Pfam" id="PF18885"/>
    </source>
</evidence>
<protein>
    <recommendedName>
        <fullName evidence="2">DUF5648 domain-containing protein</fullName>
    </recommendedName>
</protein>
<evidence type="ECO:0000313" key="3">
    <source>
        <dbReference type="EMBL" id="RDB18973.1"/>
    </source>
</evidence>
<dbReference type="EMBL" id="LUEZ02000085">
    <property type="protein sequence ID" value="RDB18973.1"/>
    <property type="molecule type" value="Genomic_DNA"/>
</dbReference>
<feature type="chain" id="PRO_5016778504" description="DUF5648 domain-containing protein" evidence="1">
    <location>
        <begin position="20"/>
        <end position="187"/>
    </location>
</feature>
<feature type="domain" description="DUF5648" evidence="2">
    <location>
        <begin position="50"/>
        <end position="184"/>
    </location>
</feature>
<name>A0A369JGZ7_HYPMA</name>
<keyword evidence="1" id="KW-0732">Signal</keyword>
<dbReference type="Proteomes" id="UP000076154">
    <property type="component" value="Unassembled WGS sequence"/>
</dbReference>
<dbReference type="OrthoDB" id="9971254at2759"/>
<dbReference type="InterPro" id="IPR043708">
    <property type="entry name" value="DUF5648"/>
</dbReference>
<comment type="caution">
    <text evidence="3">The sequence shown here is derived from an EMBL/GenBank/DDBJ whole genome shotgun (WGS) entry which is preliminary data.</text>
</comment>
<evidence type="ECO:0000256" key="1">
    <source>
        <dbReference type="SAM" id="SignalP"/>
    </source>
</evidence>
<dbReference type="InParanoid" id="A0A369JGZ7"/>
<proteinExistence type="predicted"/>